<name>A0A855A606_9FIRM</name>
<evidence type="ECO:0000313" key="2">
    <source>
        <dbReference type="Proteomes" id="UP000220611"/>
    </source>
</evidence>
<dbReference type="AlphaFoldDB" id="A0A855A606"/>
<gene>
    <name evidence="1" type="ORF">CH238_04020</name>
</gene>
<evidence type="ECO:0000313" key="1">
    <source>
        <dbReference type="EMBL" id="PEQ25409.1"/>
    </source>
</evidence>
<keyword evidence="2" id="KW-1185">Reference proteome</keyword>
<proteinExistence type="predicted"/>
<comment type="caution">
    <text evidence="1">The sequence shown here is derived from an EMBL/GenBank/DDBJ whole genome shotgun (WGS) entry which is preliminary data.</text>
</comment>
<dbReference type="OrthoDB" id="1858564at2"/>
<dbReference type="Proteomes" id="UP000220611">
    <property type="component" value="Unassembled WGS sequence"/>
</dbReference>
<reference evidence="1 2" key="1">
    <citation type="submission" date="2017-07" db="EMBL/GenBank/DDBJ databases">
        <title>Prevalence of linear plasmids in Cutibacterium (Propionibacterium) acnes isolates obtained from prostatic tissue.</title>
        <authorList>
            <person name="Davidsson S."/>
            <person name="Carlsson J."/>
            <person name="Molling P."/>
            <person name="Andren O."/>
            <person name="Andersson S.-O."/>
            <person name="Brzuszkiewicz E."/>
            <person name="Poehlein A."/>
            <person name="Al-Zeer M."/>
            <person name="Brinkmann V."/>
            <person name="Scavenius C."/>
            <person name="Nazipi S."/>
            <person name="Soderquist B."/>
            <person name="Bruggemann H."/>
        </authorList>
    </citation>
    <scope>NUCLEOTIDE SEQUENCE [LARGE SCALE GENOMIC DNA]</scope>
    <source>
        <strain evidence="1 2">DSM 753</strain>
    </source>
</reference>
<organism evidence="1 2">
    <name type="scientific">[Clostridium] leptum DSM 753</name>
    <dbReference type="NCBI Taxonomy" id="428125"/>
    <lineage>
        <taxon>Bacteria</taxon>
        <taxon>Bacillati</taxon>
        <taxon>Bacillota</taxon>
        <taxon>Clostridia</taxon>
        <taxon>Eubacteriales</taxon>
        <taxon>Oscillospiraceae</taxon>
        <taxon>Oscillospiraceae incertae sedis</taxon>
    </lineage>
</organism>
<protein>
    <submittedName>
        <fullName evidence="1">DUF4368 domain-containing protein</fullName>
    </submittedName>
</protein>
<sequence length="60" mass="6934">MLRSFTPTIANLLIERIEVHNNDKYDSYCHARADIYFTVVGILDSPVKKESLDMYERSPG</sequence>
<accession>A0A855A606</accession>
<dbReference type="EMBL" id="NOXF01000002">
    <property type="protein sequence ID" value="PEQ25409.1"/>
    <property type="molecule type" value="Genomic_DNA"/>
</dbReference>